<comment type="subcellular location">
    <subcellularLocation>
        <location evidence="1">Membrane</location>
    </subcellularLocation>
</comment>
<dbReference type="EMBL" id="HBHK01006437">
    <property type="protein sequence ID" value="CAD9672314.1"/>
    <property type="molecule type" value="Transcribed_RNA"/>
</dbReference>
<sequence>MSQRRRSYSSSPSRLPSEFSVAQEYKPRMRSSFTTRNCCFLFVAVIMLVYLIVGYVSHSWRSQAALLGMFEYLHTMGSPCEVDTCCFVDLKPRSLLKADLKHASVLRKTKEKYAHLKKDSFSVVINTFRGRDSALYKIAKHYSMCRGVDRVIISWNDVGRAVPSDIQSLIQEQENILVDLELSSNLTNRFLPRDTIRTAAVMTSDDDLYFGCDQLEAGFKLWKENENFMVGYAPRRLTLHAPSIISPHKHACYFFYFYEDSYDNGIYNTIFLTKGGFSHIAFFDIYHADQDFSKVRDAVNKATTAEDILMSFIHTLYAGPDHVRAVESVCDNTSVKFFDNRASLSGTTSSARPMISSMIYETLHKMAAPLFAYGLAGETSIWGIKSEPEPRLAPRTGVTCMM</sequence>
<dbReference type="InterPro" id="IPR004263">
    <property type="entry name" value="Exostosin"/>
</dbReference>
<dbReference type="Gene3D" id="3.90.550.10">
    <property type="entry name" value="Spore Coat Polysaccharide Biosynthesis Protein SpsA, Chain A"/>
    <property type="match status" value="1"/>
</dbReference>
<dbReference type="AlphaFoldDB" id="A0A7S2W776"/>
<evidence type="ECO:0000256" key="5">
    <source>
        <dbReference type="SAM" id="Phobius"/>
    </source>
</evidence>
<gene>
    <name evidence="7" type="ORF">QSP1433_LOCUS3892</name>
</gene>
<accession>A0A7S2W776</accession>
<proteinExistence type="predicted"/>
<dbReference type="GO" id="GO:0016757">
    <property type="term" value="F:glycosyltransferase activity"/>
    <property type="evidence" value="ECO:0007669"/>
    <property type="project" value="InterPro"/>
</dbReference>
<protein>
    <recommendedName>
        <fullName evidence="6">Glycosyl transferase 64 domain-containing protein</fullName>
    </recommendedName>
</protein>
<evidence type="ECO:0000256" key="1">
    <source>
        <dbReference type="ARBA" id="ARBA00004370"/>
    </source>
</evidence>
<evidence type="ECO:0000259" key="6">
    <source>
        <dbReference type="Pfam" id="PF09258"/>
    </source>
</evidence>
<dbReference type="Pfam" id="PF09258">
    <property type="entry name" value="Glyco_transf_64"/>
    <property type="match status" value="1"/>
</dbReference>
<keyword evidence="3 5" id="KW-0472">Membrane</keyword>
<evidence type="ECO:0000313" key="7">
    <source>
        <dbReference type="EMBL" id="CAD9672314.1"/>
    </source>
</evidence>
<organism evidence="7">
    <name type="scientific">Mucochytrium quahogii</name>
    <dbReference type="NCBI Taxonomy" id="96639"/>
    <lineage>
        <taxon>Eukaryota</taxon>
        <taxon>Sar</taxon>
        <taxon>Stramenopiles</taxon>
        <taxon>Bigyra</taxon>
        <taxon>Labyrinthulomycetes</taxon>
        <taxon>Thraustochytrida</taxon>
        <taxon>Thraustochytriidae</taxon>
        <taxon>Mucochytrium</taxon>
    </lineage>
</organism>
<name>A0A7S2W776_9STRA</name>
<evidence type="ECO:0000256" key="2">
    <source>
        <dbReference type="ARBA" id="ARBA00022679"/>
    </source>
</evidence>
<dbReference type="PANTHER" id="PTHR48261:SF2">
    <property type="entry name" value="ACETYLGLUCOSAMINYLTRANSFERASE"/>
    <property type="match status" value="1"/>
</dbReference>
<keyword evidence="5" id="KW-1133">Transmembrane helix</keyword>
<feature type="transmembrane region" description="Helical" evidence="5">
    <location>
        <begin position="38"/>
        <end position="57"/>
    </location>
</feature>
<dbReference type="PANTHER" id="PTHR48261">
    <property type="entry name" value="ACETYLGLUCOSAMINYLTRANSFERASE"/>
    <property type="match status" value="1"/>
</dbReference>
<keyword evidence="2" id="KW-0808">Transferase</keyword>
<dbReference type="InterPro" id="IPR015338">
    <property type="entry name" value="GT64_dom"/>
</dbReference>
<dbReference type="InterPro" id="IPR029044">
    <property type="entry name" value="Nucleotide-diphossugar_trans"/>
</dbReference>
<dbReference type="GO" id="GO:0016020">
    <property type="term" value="C:membrane"/>
    <property type="evidence" value="ECO:0007669"/>
    <property type="project" value="UniProtKB-SubCell"/>
</dbReference>
<evidence type="ECO:0000256" key="3">
    <source>
        <dbReference type="ARBA" id="ARBA00023136"/>
    </source>
</evidence>
<keyword evidence="5" id="KW-0812">Transmembrane</keyword>
<reference evidence="7" key="1">
    <citation type="submission" date="2021-01" db="EMBL/GenBank/DDBJ databases">
        <authorList>
            <person name="Corre E."/>
            <person name="Pelletier E."/>
            <person name="Niang G."/>
            <person name="Scheremetjew M."/>
            <person name="Finn R."/>
            <person name="Kale V."/>
            <person name="Holt S."/>
            <person name="Cochrane G."/>
            <person name="Meng A."/>
            <person name="Brown T."/>
            <person name="Cohen L."/>
        </authorList>
    </citation>
    <scope>NUCLEOTIDE SEQUENCE</scope>
    <source>
        <strain evidence="7">NY070348D</strain>
    </source>
</reference>
<feature type="domain" description="Glycosyl transferase 64" evidence="6">
    <location>
        <begin position="121"/>
        <end position="317"/>
    </location>
</feature>
<keyword evidence="4" id="KW-1015">Disulfide bond</keyword>
<evidence type="ECO:0000256" key="4">
    <source>
        <dbReference type="ARBA" id="ARBA00023157"/>
    </source>
</evidence>